<feature type="domain" description="THAP-type" evidence="14">
    <location>
        <begin position="1"/>
        <end position="95"/>
    </location>
</feature>
<dbReference type="GO" id="GO:0043565">
    <property type="term" value="F:sequence-specific DNA binding"/>
    <property type="evidence" value="ECO:0007669"/>
    <property type="project" value="UniProtKB-UniRule"/>
</dbReference>
<dbReference type="Gene3D" id="6.20.210.20">
    <property type="entry name" value="THAP domain"/>
    <property type="match status" value="1"/>
</dbReference>
<evidence type="ECO:0000256" key="8">
    <source>
        <dbReference type="ARBA" id="ARBA00023125"/>
    </source>
</evidence>
<keyword evidence="3" id="KW-0479">Metal-binding</keyword>
<evidence type="ECO:0000256" key="3">
    <source>
        <dbReference type="ARBA" id="ARBA00022723"/>
    </source>
</evidence>
<evidence type="ECO:0000313" key="16">
    <source>
        <dbReference type="Proteomes" id="UP000261420"/>
    </source>
</evidence>
<dbReference type="OMA" id="HFIAEDY"/>
<keyword evidence="16" id="KW-1185">Reference proteome</keyword>
<dbReference type="Proteomes" id="UP000261420">
    <property type="component" value="Unplaced"/>
</dbReference>
<evidence type="ECO:0000256" key="13">
    <source>
        <dbReference type="RuleBase" id="RU369073"/>
    </source>
</evidence>
<dbReference type="SMART" id="SM00692">
    <property type="entry name" value="DM3"/>
    <property type="match status" value="1"/>
</dbReference>
<evidence type="ECO:0000256" key="9">
    <source>
        <dbReference type="ARBA" id="ARBA00023163"/>
    </source>
</evidence>
<keyword evidence="11 13" id="KW-0131">Cell cycle</keyword>
<dbReference type="Pfam" id="PF05485">
    <property type="entry name" value="THAP"/>
    <property type="match status" value="1"/>
</dbReference>
<evidence type="ECO:0000256" key="7">
    <source>
        <dbReference type="ARBA" id="ARBA00023054"/>
    </source>
</evidence>
<evidence type="ECO:0000256" key="6">
    <source>
        <dbReference type="ARBA" id="ARBA00023015"/>
    </source>
</evidence>
<dbReference type="AlphaFoldDB" id="A0A3B4TR19"/>
<keyword evidence="10 13" id="KW-0539">Nucleus</keyword>
<dbReference type="SMART" id="SM00980">
    <property type="entry name" value="THAP"/>
    <property type="match status" value="1"/>
</dbReference>
<keyword evidence="8 12" id="KW-0238">DNA-binding</keyword>
<dbReference type="GeneTree" id="ENSGT00940000177604"/>
<evidence type="ECO:0000256" key="5">
    <source>
        <dbReference type="ARBA" id="ARBA00022833"/>
    </source>
</evidence>
<dbReference type="PROSITE" id="PS50950">
    <property type="entry name" value="ZF_THAP"/>
    <property type="match status" value="1"/>
</dbReference>
<comment type="similarity">
    <text evidence="2 13">Belongs to the THAP1 family.</text>
</comment>
<evidence type="ECO:0000256" key="10">
    <source>
        <dbReference type="ARBA" id="ARBA00023242"/>
    </source>
</evidence>
<accession>A0A3B4TR19</accession>
<dbReference type="GO" id="GO:0001935">
    <property type="term" value="P:endothelial cell proliferation"/>
    <property type="evidence" value="ECO:0007669"/>
    <property type="project" value="UniProtKB-UniRule"/>
</dbReference>
<reference evidence="15" key="2">
    <citation type="submission" date="2025-09" db="UniProtKB">
        <authorList>
            <consortium name="Ensembl"/>
        </authorList>
    </citation>
    <scope>IDENTIFICATION</scope>
</reference>
<dbReference type="PANTHER" id="PTHR46600:SF1">
    <property type="entry name" value="THAP DOMAIN-CONTAINING PROTEIN 1"/>
    <property type="match status" value="1"/>
</dbReference>
<dbReference type="PANTHER" id="PTHR46600">
    <property type="entry name" value="THAP DOMAIN-CONTAINING"/>
    <property type="match status" value="1"/>
</dbReference>
<evidence type="ECO:0000256" key="2">
    <source>
        <dbReference type="ARBA" id="ARBA00006177"/>
    </source>
</evidence>
<proteinExistence type="inferred from homology"/>
<dbReference type="InterPro" id="IPR006612">
    <property type="entry name" value="THAP_Znf"/>
</dbReference>
<evidence type="ECO:0000256" key="1">
    <source>
        <dbReference type="ARBA" id="ARBA00004642"/>
    </source>
</evidence>
<sequence>LPHFCIAPGCSNEFYGVQNKGKIVYFHSLPLKRQVLFRRWLAALKRVNPPVSRNARVCSKHFVNEDYVEKMSFESSVLVACRTNRLKPEAVPSVFNFSSYKTGCTDIPTPCTS</sequence>
<organism evidence="15 16">
    <name type="scientific">Seriola dumerili</name>
    <name type="common">Greater amberjack</name>
    <name type="synonym">Caranx dumerili</name>
    <dbReference type="NCBI Taxonomy" id="41447"/>
    <lineage>
        <taxon>Eukaryota</taxon>
        <taxon>Metazoa</taxon>
        <taxon>Chordata</taxon>
        <taxon>Craniata</taxon>
        <taxon>Vertebrata</taxon>
        <taxon>Euteleostomi</taxon>
        <taxon>Actinopterygii</taxon>
        <taxon>Neopterygii</taxon>
        <taxon>Teleostei</taxon>
        <taxon>Neoteleostei</taxon>
        <taxon>Acanthomorphata</taxon>
        <taxon>Carangaria</taxon>
        <taxon>Carangiformes</taxon>
        <taxon>Carangidae</taxon>
        <taxon>Seriola</taxon>
    </lineage>
</organism>
<comment type="subcellular location">
    <subcellularLocation>
        <location evidence="1 13">Nucleus</location>
        <location evidence="1 13">Nucleoplasm</location>
    </subcellularLocation>
</comment>
<keyword evidence="6 13" id="KW-0805">Transcription regulation</keyword>
<dbReference type="SUPFAM" id="SSF57716">
    <property type="entry name" value="Glucocorticoid receptor-like (DNA-binding domain)"/>
    <property type="match status" value="1"/>
</dbReference>
<protein>
    <recommendedName>
        <fullName evidence="13">THAP domain-containing protein 1</fullName>
    </recommendedName>
</protein>
<comment type="function">
    <text evidence="13">DNA-binding transcription regulator that regulates endothelial cell proliferation and G1/S cell-cycle progression. Specifically binds the 5'-[AT]NTNN[GT]GGCA[AGT]-3' core DNA sequence and acts by modulating expression of pRB-E2F cell-cycle target genes.</text>
</comment>
<evidence type="ECO:0000313" key="15">
    <source>
        <dbReference type="Ensembl" id="ENSSDUP00000008477.1"/>
    </source>
</evidence>
<dbReference type="InterPro" id="IPR038441">
    <property type="entry name" value="THAP_Znf_sf"/>
</dbReference>
<evidence type="ECO:0000259" key="14">
    <source>
        <dbReference type="PROSITE" id="PS50950"/>
    </source>
</evidence>
<name>A0A3B4TR19_SERDU</name>
<evidence type="ECO:0000256" key="12">
    <source>
        <dbReference type="PROSITE-ProRule" id="PRU00309"/>
    </source>
</evidence>
<evidence type="ECO:0000256" key="4">
    <source>
        <dbReference type="ARBA" id="ARBA00022771"/>
    </source>
</evidence>
<keyword evidence="4 12" id="KW-0863">Zinc-finger</keyword>
<keyword evidence="5" id="KW-0862">Zinc</keyword>
<dbReference type="GO" id="GO:0005654">
    <property type="term" value="C:nucleoplasm"/>
    <property type="evidence" value="ECO:0007669"/>
    <property type="project" value="UniProtKB-SubCell"/>
</dbReference>
<keyword evidence="7 13" id="KW-0175">Coiled coil</keyword>
<dbReference type="GO" id="GO:0003700">
    <property type="term" value="F:DNA-binding transcription factor activity"/>
    <property type="evidence" value="ECO:0007669"/>
    <property type="project" value="UniProtKB-UniRule"/>
</dbReference>
<evidence type="ECO:0000256" key="11">
    <source>
        <dbReference type="ARBA" id="ARBA00023306"/>
    </source>
</evidence>
<dbReference type="Ensembl" id="ENSSDUT00000008630.1">
    <property type="protein sequence ID" value="ENSSDUP00000008477.1"/>
    <property type="gene ID" value="ENSSDUG00000006222.1"/>
</dbReference>
<dbReference type="GO" id="GO:0008270">
    <property type="term" value="F:zinc ion binding"/>
    <property type="evidence" value="ECO:0007669"/>
    <property type="project" value="UniProtKB-KW"/>
</dbReference>
<keyword evidence="9 13" id="KW-0804">Transcription</keyword>
<dbReference type="InterPro" id="IPR026516">
    <property type="entry name" value="THAP1/10"/>
</dbReference>
<reference evidence="15" key="1">
    <citation type="submission" date="2025-08" db="UniProtKB">
        <authorList>
            <consortium name="Ensembl"/>
        </authorList>
    </citation>
    <scope>IDENTIFICATION</scope>
</reference>